<dbReference type="AlphaFoldDB" id="A0A540KLM1"/>
<proteinExistence type="predicted"/>
<name>A0A540KLM1_MALBA</name>
<protein>
    <recommendedName>
        <fullName evidence="1">Symplekin C-terminal domain-containing protein</fullName>
    </recommendedName>
</protein>
<comment type="caution">
    <text evidence="2">The sequence shown here is derived from an EMBL/GenBank/DDBJ whole genome shotgun (WGS) entry which is preliminary data.</text>
</comment>
<dbReference type="Proteomes" id="UP000315295">
    <property type="component" value="Unassembled WGS sequence"/>
</dbReference>
<dbReference type="PANTHER" id="PTHR47184">
    <property type="entry name" value="PHOSPHATIDYLINOSITOL 3-AND 4-KINASE FAMILY PROTEIN-RELATED"/>
    <property type="match status" value="1"/>
</dbReference>
<dbReference type="Pfam" id="PF12295">
    <property type="entry name" value="Symplekin_C"/>
    <property type="match status" value="1"/>
</dbReference>
<evidence type="ECO:0000313" key="3">
    <source>
        <dbReference type="Proteomes" id="UP000315295"/>
    </source>
</evidence>
<dbReference type="EMBL" id="VIEB01001127">
    <property type="protein sequence ID" value="TQD75126.1"/>
    <property type="molecule type" value="Genomic_DNA"/>
</dbReference>
<organism evidence="2 3">
    <name type="scientific">Malus baccata</name>
    <name type="common">Siberian crab apple</name>
    <name type="synonym">Pyrus baccata</name>
    <dbReference type="NCBI Taxonomy" id="106549"/>
    <lineage>
        <taxon>Eukaryota</taxon>
        <taxon>Viridiplantae</taxon>
        <taxon>Streptophyta</taxon>
        <taxon>Embryophyta</taxon>
        <taxon>Tracheophyta</taxon>
        <taxon>Spermatophyta</taxon>
        <taxon>Magnoliopsida</taxon>
        <taxon>eudicotyledons</taxon>
        <taxon>Gunneridae</taxon>
        <taxon>Pentapetalae</taxon>
        <taxon>rosids</taxon>
        <taxon>fabids</taxon>
        <taxon>Rosales</taxon>
        <taxon>Rosaceae</taxon>
        <taxon>Amygdaloideae</taxon>
        <taxon>Maleae</taxon>
        <taxon>Malus</taxon>
    </lineage>
</organism>
<sequence length="195" mass="22058">MITDACQACFEQRTVFTQALAEALNQMVDQTPLPLLFMRTVIQAIDDFPSLVDFVMEILSKLVRKQVWRMPNLRFGFLKCASQTQPHSFHVLLQLPPPQLESTLNKYANLRGPLAAYASQPSVKASLYRPTLADLGLENETHLQQPHVPPSLYLTDTSSSVHGVDSNVIITKQYKLINSWSNSYVIIRKRSDSQK</sequence>
<dbReference type="InterPro" id="IPR022075">
    <property type="entry name" value="Symplekin_C"/>
</dbReference>
<reference evidence="2 3" key="1">
    <citation type="journal article" date="2019" name="G3 (Bethesda)">
        <title>Sequencing of a Wild Apple (Malus baccata) Genome Unravels the Differences Between Cultivated and Wild Apple Species Regarding Disease Resistance and Cold Tolerance.</title>
        <authorList>
            <person name="Chen X."/>
        </authorList>
    </citation>
    <scope>NUCLEOTIDE SEQUENCE [LARGE SCALE GENOMIC DNA]</scope>
    <source>
        <strain evidence="3">cv. Shandingzi</strain>
        <tissue evidence="2">Leaves</tissue>
    </source>
</reference>
<feature type="domain" description="Symplekin C-terminal" evidence="1">
    <location>
        <begin position="2"/>
        <end position="106"/>
    </location>
</feature>
<evidence type="ECO:0000313" key="2">
    <source>
        <dbReference type="EMBL" id="TQD75126.1"/>
    </source>
</evidence>
<dbReference type="PANTHER" id="PTHR47184:SF3">
    <property type="entry name" value="PHOSPHATIDYLINOSITOL 3-AND 4-KINASE FAMILY PROTEIN-RELATED"/>
    <property type="match status" value="1"/>
</dbReference>
<dbReference type="STRING" id="106549.A0A540KLM1"/>
<evidence type="ECO:0000259" key="1">
    <source>
        <dbReference type="Pfam" id="PF12295"/>
    </source>
</evidence>
<accession>A0A540KLM1</accession>
<gene>
    <name evidence="2" type="ORF">C1H46_039354</name>
</gene>
<keyword evidence="3" id="KW-1185">Reference proteome</keyword>